<organism evidence="1">
    <name type="scientific">mine drainage metagenome</name>
    <dbReference type="NCBI Taxonomy" id="410659"/>
    <lineage>
        <taxon>unclassified sequences</taxon>
        <taxon>metagenomes</taxon>
        <taxon>ecological metagenomes</taxon>
    </lineage>
</organism>
<dbReference type="AlphaFoldDB" id="A0A1J5RHI0"/>
<proteinExistence type="predicted"/>
<name>A0A1J5RHI0_9ZZZZ</name>
<protein>
    <submittedName>
        <fullName evidence="1">Uncharacterized protein</fullName>
    </submittedName>
</protein>
<dbReference type="PROSITE" id="PS51257">
    <property type="entry name" value="PROKAR_LIPOPROTEIN"/>
    <property type="match status" value="1"/>
</dbReference>
<sequence length="416" mass="44176">MKFKLCAFAVAAFLGCAHPALGADGEVAVRVDLDVEHPLFNRPLVTVSVCLQQPEADGKGCIEVPDVLVDTGSSGVLLRRSALKELDGLKPDHAYPYAHCSRFGASAPFGVVMRAWVGLGERYTVAPIAVGLVGGDGMGPPAGCRPYGDYNPDPDKFTSLLPGINGILGVGPSPRDCSIYPGGLCPTADDKASYYRRVPGEEGPRWVGAQVLPEFELSNPVAALPADFNDGVVLRIDAPDSAALQAGVASGTLFLGVERWRDKLFGERAPRVPLVNASWLRAAIMREPGKLVQACIGLDTGCCEIYAPKAYEPLPAHAGPGPIWQLPMFCVGSVDKREFRYGPFMIDVADGESAAIEVCQLHRLAASFSDDDLFLLGMPFFYGRTIAFGLAEDPRAVSGRDPDGGYLMIAPGPQGT</sequence>
<dbReference type="Pfam" id="PF11925">
    <property type="entry name" value="DUF3443"/>
    <property type="match status" value="1"/>
</dbReference>
<gene>
    <name evidence="1" type="ORF">GALL_290500</name>
</gene>
<dbReference type="InterPro" id="IPR021847">
    <property type="entry name" value="DUF3443"/>
</dbReference>
<evidence type="ECO:0000313" key="1">
    <source>
        <dbReference type="EMBL" id="OIQ89059.1"/>
    </source>
</evidence>
<reference evidence="1" key="1">
    <citation type="submission" date="2016-10" db="EMBL/GenBank/DDBJ databases">
        <title>Sequence of Gallionella enrichment culture.</title>
        <authorList>
            <person name="Poehlein A."/>
            <person name="Muehling M."/>
            <person name="Daniel R."/>
        </authorList>
    </citation>
    <scope>NUCLEOTIDE SEQUENCE</scope>
</reference>
<dbReference type="EMBL" id="MLJW01000346">
    <property type="protein sequence ID" value="OIQ89059.1"/>
    <property type="molecule type" value="Genomic_DNA"/>
</dbReference>
<accession>A0A1J5RHI0</accession>
<comment type="caution">
    <text evidence="1">The sequence shown here is derived from an EMBL/GenBank/DDBJ whole genome shotgun (WGS) entry which is preliminary data.</text>
</comment>